<dbReference type="InterPro" id="IPR000334">
    <property type="entry name" value="Glyco_hydro_45"/>
</dbReference>
<feature type="active site" description="Nucleophile" evidence="1">
    <location>
        <position position="136"/>
    </location>
</feature>
<dbReference type="EC" id="3.2.1.4" evidence="1"/>
<dbReference type="PROSITE" id="PS01140">
    <property type="entry name" value="GLYCOSYL_HYDROL_F45"/>
    <property type="match status" value="1"/>
</dbReference>
<organism evidence="3 4">
    <name type="scientific">Sinorhizobium saheli</name>
    <dbReference type="NCBI Taxonomy" id="36856"/>
    <lineage>
        <taxon>Bacteria</taxon>
        <taxon>Pseudomonadati</taxon>
        <taxon>Pseudomonadota</taxon>
        <taxon>Alphaproteobacteria</taxon>
        <taxon>Hyphomicrobiales</taxon>
        <taxon>Rhizobiaceae</taxon>
        <taxon>Sinorhizobium/Ensifer group</taxon>
        <taxon>Sinorhizobium</taxon>
    </lineage>
</organism>
<proteinExistence type="predicted"/>
<evidence type="ECO:0000313" key="4">
    <source>
        <dbReference type="Proteomes" id="UP000078507"/>
    </source>
</evidence>
<reference evidence="3 4" key="1">
    <citation type="submission" date="2015-11" db="EMBL/GenBank/DDBJ databases">
        <title>Ensifer anhuiense sp. nov., an effective nitrogen fixation bacterium with Glycine soja.</title>
        <authorList>
            <person name="Yan H."/>
            <person name="Chen W."/>
        </authorList>
    </citation>
    <scope>NUCLEOTIDE SEQUENCE [LARGE SCALE GENOMIC DNA]</scope>
    <source>
        <strain evidence="3 4">LMG 7837</strain>
    </source>
</reference>
<sequence>MKILGFRSDPNTPRYAIVDGSANPLTLLNADTESRLRFPADCDGEAAQVTWLYREFERIFHIHPDIARVIIKKGEFTQGDNNAKRIASYQEAALLLYCGLHNKPVVAKIYASLATRSAQVKDHAIARVGQTTRYWDSKMADAIVAAWWGATNP</sequence>
<dbReference type="GO" id="GO:0008810">
    <property type="term" value="F:cellulase activity"/>
    <property type="evidence" value="ECO:0007669"/>
    <property type="project" value="UniProtKB-EC"/>
</dbReference>
<comment type="caution">
    <text evidence="3">The sequence shown here is derived from an EMBL/GenBank/DDBJ whole genome shotgun (WGS) entry which is preliminary data.</text>
</comment>
<dbReference type="OrthoDB" id="8452200at2"/>
<dbReference type="STRING" id="36856.ATB98_15300"/>
<dbReference type="RefSeq" id="WP_066876147.1">
    <property type="nucleotide sequence ID" value="NZ_LNQB01000081.1"/>
</dbReference>
<feature type="domain" description="Glycosyl hydrolases family 45 active site" evidence="2">
    <location>
        <begin position="131"/>
        <end position="142"/>
    </location>
</feature>
<keyword evidence="4" id="KW-1185">Reference proteome</keyword>
<name>A0A178Y6H9_SINSA</name>
<dbReference type="GO" id="GO:0005975">
    <property type="term" value="P:carbohydrate metabolic process"/>
    <property type="evidence" value="ECO:0007669"/>
    <property type="project" value="InterPro"/>
</dbReference>
<accession>A0A178Y6H9</accession>
<gene>
    <name evidence="3" type="ORF">ATB98_15300</name>
</gene>
<evidence type="ECO:0000259" key="2">
    <source>
        <dbReference type="PROSITE" id="PS01140"/>
    </source>
</evidence>
<dbReference type="Proteomes" id="UP000078507">
    <property type="component" value="Unassembled WGS sequence"/>
</dbReference>
<dbReference type="EMBL" id="LNQB01000081">
    <property type="protein sequence ID" value="OAP43016.1"/>
    <property type="molecule type" value="Genomic_DNA"/>
</dbReference>
<protein>
    <recommendedName>
        <fullName evidence="1">Cellulase</fullName>
        <ecNumber evidence="1">3.2.1.4</ecNumber>
    </recommendedName>
</protein>
<evidence type="ECO:0000313" key="3">
    <source>
        <dbReference type="EMBL" id="OAP43016.1"/>
    </source>
</evidence>
<comment type="catalytic activity">
    <reaction evidence="1">
        <text>Endohydrolysis of (1-&gt;4)-beta-D-glucosidic linkages in cellulose, lichenin and cereal beta-D-glucans.</text>
        <dbReference type="EC" id="3.2.1.4"/>
    </reaction>
</comment>
<dbReference type="AlphaFoldDB" id="A0A178Y6H9"/>
<evidence type="ECO:0000256" key="1">
    <source>
        <dbReference type="PROSITE-ProRule" id="PRU10069"/>
    </source>
</evidence>